<dbReference type="AlphaFoldDB" id="X0T5F7"/>
<evidence type="ECO:0000313" key="2">
    <source>
        <dbReference type="EMBL" id="GAI62083.1"/>
    </source>
</evidence>
<organism evidence="1">
    <name type="scientific">marine sediment metagenome</name>
    <dbReference type="NCBI Taxonomy" id="412755"/>
    <lineage>
        <taxon>unclassified sequences</taxon>
        <taxon>metagenomes</taxon>
        <taxon>ecological metagenomes</taxon>
    </lineage>
</organism>
<dbReference type="EMBL" id="BARW01001647">
    <property type="protein sequence ID" value="GAI62083.1"/>
    <property type="molecule type" value="Genomic_DNA"/>
</dbReference>
<name>X0T5F7_9ZZZZ</name>
<dbReference type="EMBL" id="BARS01000784">
    <property type="protein sequence ID" value="GAF82551.1"/>
    <property type="molecule type" value="Genomic_DNA"/>
</dbReference>
<dbReference type="EMBL" id="BARW01001647">
    <property type="protein sequence ID" value="GAI62086.1"/>
    <property type="molecule type" value="Genomic_DNA"/>
</dbReference>
<comment type="caution">
    <text evidence="1">The sequence shown here is derived from an EMBL/GenBank/DDBJ whole genome shotgun (WGS) entry which is preliminary data.</text>
</comment>
<accession>X0T5F7</accession>
<protein>
    <submittedName>
        <fullName evidence="1">Uncharacterized protein</fullName>
    </submittedName>
</protein>
<sequence length="81" mass="9143">MIFYILQRKYAKFKSFLILSSFVLLKEIIDASGYLKLEVVGNPLVDTTADIITSYTGAVCVYLVRTSMSTKELEETLHSNT</sequence>
<evidence type="ECO:0000313" key="1">
    <source>
        <dbReference type="EMBL" id="GAF82551.1"/>
    </source>
</evidence>
<proteinExistence type="predicted"/>
<gene>
    <name evidence="1" type="ORF">S01H1_01743</name>
    <name evidence="2" type="ORF">S12H4_05092</name>
    <name evidence="3" type="ORF">S12H4_05093</name>
</gene>
<evidence type="ECO:0000313" key="3">
    <source>
        <dbReference type="EMBL" id="GAI62086.1"/>
    </source>
</evidence>
<reference evidence="1" key="1">
    <citation type="journal article" date="2014" name="Front. Microbiol.">
        <title>High frequency of phylogenetically diverse reductive dehalogenase-homologous genes in deep subseafloor sedimentary metagenomes.</title>
        <authorList>
            <person name="Kawai M."/>
            <person name="Futagami T."/>
            <person name="Toyoda A."/>
            <person name="Takaki Y."/>
            <person name="Nishi S."/>
            <person name="Hori S."/>
            <person name="Arai W."/>
            <person name="Tsubouchi T."/>
            <person name="Morono Y."/>
            <person name="Uchiyama I."/>
            <person name="Ito T."/>
            <person name="Fujiyama A."/>
            <person name="Inagaki F."/>
            <person name="Takami H."/>
        </authorList>
    </citation>
    <scope>NUCLEOTIDE SEQUENCE</scope>
    <source>
        <strain evidence="1">Expedition CK06-06</strain>
    </source>
</reference>